<gene>
    <name evidence="1" type="ORF">SPARVUS_LOCUS1550532</name>
</gene>
<keyword evidence="2" id="KW-1185">Reference proteome</keyword>
<accession>A0ABN9AT09</accession>
<organism evidence="1 2">
    <name type="scientific">Staurois parvus</name>
    <dbReference type="NCBI Taxonomy" id="386267"/>
    <lineage>
        <taxon>Eukaryota</taxon>
        <taxon>Metazoa</taxon>
        <taxon>Chordata</taxon>
        <taxon>Craniata</taxon>
        <taxon>Vertebrata</taxon>
        <taxon>Euteleostomi</taxon>
        <taxon>Amphibia</taxon>
        <taxon>Batrachia</taxon>
        <taxon>Anura</taxon>
        <taxon>Neobatrachia</taxon>
        <taxon>Ranoidea</taxon>
        <taxon>Ranidae</taxon>
        <taxon>Staurois</taxon>
    </lineage>
</organism>
<comment type="caution">
    <text evidence="1">The sequence shown here is derived from an EMBL/GenBank/DDBJ whole genome shotgun (WGS) entry which is preliminary data.</text>
</comment>
<dbReference type="EMBL" id="CATNWA010001104">
    <property type="protein sequence ID" value="CAI9539164.1"/>
    <property type="molecule type" value="Genomic_DNA"/>
</dbReference>
<dbReference type="Proteomes" id="UP001162483">
    <property type="component" value="Unassembled WGS sequence"/>
</dbReference>
<proteinExistence type="predicted"/>
<protein>
    <submittedName>
        <fullName evidence="1">Uncharacterized protein</fullName>
    </submittedName>
</protein>
<evidence type="ECO:0000313" key="1">
    <source>
        <dbReference type="EMBL" id="CAI9539164.1"/>
    </source>
</evidence>
<name>A0ABN9AT09_9NEOB</name>
<reference evidence="1" key="1">
    <citation type="submission" date="2023-05" db="EMBL/GenBank/DDBJ databases">
        <authorList>
            <person name="Stuckert A."/>
        </authorList>
    </citation>
    <scope>NUCLEOTIDE SEQUENCE</scope>
</reference>
<evidence type="ECO:0000313" key="2">
    <source>
        <dbReference type="Proteomes" id="UP001162483"/>
    </source>
</evidence>
<sequence>MICNLIAVNEVLGGGGESRELKVEKRRRGLDDDKVLMRVTK</sequence>